<accession>A0AAV0T5Z7</accession>
<keyword evidence="4" id="KW-1185">Reference proteome</keyword>
<dbReference type="EMBL" id="CANTFL010000138">
    <property type="protein sequence ID" value="CAI5715162.1"/>
    <property type="molecule type" value="Genomic_DNA"/>
</dbReference>
<evidence type="ECO:0000313" key="3">
    <source>
        <dbReference type="EMBL" id="CAI5715162.1"/>
    </source>
</evidence>
<dbReference type="Gene3D" id="2.130.10.10">
    <property type="entry name" value="YVTN repeat-like/Quinoprotein amine dehydrogenase"/>
    <property type="match status" value="1"/>
</dbReference>
<comment type="caution">
    <text evidence="3">The sequence shown here is derived from an EMBL/GenBank/DDBJ whole genome shotgun (WGS) entry which is preliminary data.</text>
</comment>
<dbReference type="PANTHER" id="PTHR30344">
    <property type="entry name" value="6-PHOSPHOGLUCONOLACTONASE-RELATED"/>
    <property type="match status" value="1"/>
</dbReference>
<gene>
    <name evidence="3" type="ORF">HBR001_LOCUS1382</name>
</gene>
<evidence type="ECO:0008006" key="5">
    <source>
        <dbReference type="Google" id="ProtNLM"/>
    </source>
</evidence>
<dbReference type="AlphaFoldDB" id="A0AAV0T5Z7"/>
<dbReference type="InterPro" id="IPR050282">
    <property type="entry name" value="Cycloisomerase_2"/>
</dbReference>
<dbReference type="PANTHER" id="PTHR30344:SF1">
    <property type="entry name" value="6-PHOSPHOGLUCONOLACTONASE"/>
    <property type="match status" value="1"/>
</dbReference>
<dbReference type="InterPro" id="IPR015943">
    <property type="entry name" value="WD40/YVTN_repeat-like_dom_sf"/>
</dbReference>
<keyword evidence="2" id="KW-0732">Signal</keyword>
<evidence type="ECO:0000313" key="4">
    <source>
        <dbReference type="Proteomes" id="UP001162031"/>
    </source>
</evidence>
<dbReference type="InterPro" id="IPR011048">
    <property type="entry name" value="Haem_d1_sf"/>
</dbReference>
<dbReference type="GO" id="GO:0017057">
    <property type="term" value="F:6-phosphogluconolactonase activity"/>
    <property type="evidence" value="ECO:0007669"/>
    <property type="project" value="TreeGrafter"/>
</dbReference>
<name>A0AAV0T5Z7_HYABA</name>
<dbReference type="SUPFAM" id="SSF51004">
    <property type="entry name" value="C-terminal (heme d1) domain of cytochrome cd1-nitrite reductase"/>
    <property type="match status" value="1"/>
</dbReference>
<dbReference type="FunFam" id="2.130.10.10:FF:000306">
    <property type="entry name" value="3-carboxymuconate cyclase"/>
    <property type="match status" value="1"/>
</dbReference>
<sequence>MHVPRLLFGFMAAVTGASAAKSPMQEEPATQPILFVGSFTRDEGWVNGTSKGVHTFKLDMTDGSLTPWAVTPVGINPIYVQGSTKTFSTGQRTIYAVNSVSDKVPTKPGAVTGYVSALTLNNDGTLKVLNTLATGGGSTTHVSLSPNEDFVVVSNYDGSLAMFPINADGSLGDMTFYQEYLQGSNVVKERQAAGHIHSSMWLPNSSRVVVANLGSDELLQYNLDAKKQTLETLEAVKRPGGAGPRHAALSADGKIAYVVDELSNTVGVYEVNQSGTVLSAKSLQDITTLPSDYTEPSTSADIHLSSDGQFVYTSNRGHDSIAMFKIDKASGKLVSLGWESTRGKVPRGFTVYGKWLIVANQNSNDMFVFEVDSKTGLLSFTGHSYQIDTAVCLYIAEY</sequence>
<protein>
    <recommendedName>
        <fullName evidence="5">6-phosphogluconolactonase</fullName>
    </recommendedName>
</protein>
<proteinExistence type="inferred from homology"/>
<evidence type="ECO:0000256" key="2">
    <source>
        <dbReference type="SAM" id="SignalP"/>
    </source>
</evidence>
<dbReference type="Pfam" id="PF10282">
    <property type="entry name" value="Lactonase"/>
    <property type="match status" value="1"/>
</dbReference>
<evidence type="ECO:0000256" key="1">
    <source>
        <dbReference type="ARBA" id="ARBA00005564"/>
    </source>
</evidence>
<feature type="chain" id="PRO_5043426688" description="6-phosphogluconolactonase" evidence="2">
    <location>
        <begin position="20"/>
        <end position="398"/>
    </location>
</feature>
<reference evidence="3" key="1">
    <citation type="submission" date="2022-12" db="EMBL/GenBank/DDBJ databases">
        <authorList>
            <person name="Webb A."/>
        </authorList>
    </citation>
    <scope>NUCLEOTIDE SEQUENCE</scope>
    <source>
        <strain evidence="3">Hp1</strain>
    </source>
</reference>
<dbReference type="Proteomes" id="UP001162031">
    <property type="component" value="Unassembled WGS sequence"/>
</dbReference>
<feature type="signal peptide" evidence="2">
    <location>
        <begin position="1"/>
        <end position="19"/>
    </location>
</feature>
<organism evidence="3 4">
    <name type="scientific">Hyaloperonospora brassicae</name>
    <name type="common">Brassica downy mildew</name>
    <name type="synonym">Peronospora brassicae</name>
    <dbReference type="NCBI Taxonomy" id="162125"/>
    <lineage>
        <taxon>Eukaryota</taxon>
        <taxon>Sar</taxon>
        <taxon>Stramenopiles</taxon>
        <taxon>Oomycota</taxon>
        <taxon>Peronosporomycetes</taxon>
        <taxon>Peronosporales</taxon>
        <taxon>Peronosporaceae</taxon>
        <taxon>Hyaloperonospora</taxon>
    </lineage>
</organism>
<dbReference type="InterPro" id="IPR019405">
    <property type="entry name" value="Lactonase_7-beta_prop"/>
</dbReference>
<comment type="similarity">
    <text evidence="1">Belongs to the cycloisomerase 2 family.</text>
</comment>